<evidence type="ECO:0000313" key="2">
    <source>
        <dbReference type="Proteomes" id="UP001066276"/>
    </source>
</evidence>
<organism evidence="1 2">
    <name type="scientific">Pleurodeles waltl</name>
    <name type="common">Iberian ribbed newt</name>
    <dbReference type="NCBI Taxonomy" id="8319"/>
    <lineage>
        <taxon>Eukaryota</taxon>
        <taxon>Metazoa</taxon>
        <taxon>Chordata</taxon>
        <taxon>Craniata</taxon>
        <taxon>Vertebrata</taxon>
        <taxon>Euteleostomi</taxon>
        <taxon>Amphibia</taxon>
        <taxon>Batrachia</taxon>
        <taxon>Caudata</taxon>
        <taxon>Salamandroidea</taxon>
        <taxon>Salamandridae</taxon>
        <taxon>Pleurodelinae</taxon>
        <taxon>Pleurodeles</taxon>
    </lineage>
</organism>
<dbReference type="Proteomes" id="UP001066276">
    <property type="component" value="Chromosome 9"/>
</dbReference>
<evidence type="ECO:0000313" key="1">
    <source>
        <dbReference type="EMBL" id="KAJ1110142.1"/>
    </source>
</evidence>
<dbReference type="EMBL" id="JANPWB010000013">
    <property type="protein sequence ID" value="KAJ1110142.1"/>
    <property type="molecule type" value="Genomic_DNA"/>
</dbReference>
<gene>
    <name evidence="1" type="ORF">NDU88_007497</name>
</gene>
<reference evidence="1" key="1">
    <citation type="journal article" date="2022" name="bioRxiv">
        <title>Sequencing and chromosome-scale assembly of the giantPleurodeles waltlgenome.</title>
        <authorList>
            <person name="Brown T."/>
            <person name="Elewa A."/>
            <person name="Iarovenko S."/>
            <person name="Subramanian E."/>
            <person name="Araus A.J."/>
            <person name="Petzold A."/>
            <person name="Susuki M."/>
            <person name="Suzuki K.-i.T."/>
            <person name="Hayashi T."/>
            <person name="Toyoda A."/>
            <person name="Oliveira C."/>
            <person name="Osipova E."/>
            <person name="Leigh N.D."/>
            <person name="Simon A."/>
            <person name="Yun M.H."/>
        </authorList>
    </citation>
    <scope>NUCLEOTIDE SEQUENCE</scope>
    <source>
        <strain evidence="1">20211129_DDA</strain>
        <tissue evidence="1">Liver</tissue>
    </source>
</reference>
<accession>A0AAV7N2D8</accession>
<comment type="caution">
    <text evidence="1">The sequence shown here is derived from an EMBL/GenBank/DDBJ whole genome shotgun (WGS) entry which is preliminary data.</text>
</comment>
<protein>
    <submittedName>
        <fullName evidence="1">Uncharacterized protein</fullName>
    </submittedName>
</protein>
<sequence length="144" mass="15654">MCRDPGAVLVIVAAVVEKRPPLYAAKTATAADSSSPRILSCQRFPCLAQPQSLKGRPASRWLLDLRSFPHTSFRKLPPLLPLSPLLRGKIHRRAGICRRFLFPVSVPDASATLTVASGSRVGGADKPRDYTATMLLQPQKEALI</sequence>
<name>A0AAV7N2D8_PLEWA</name>
<proteinExistence type="predicted"/>
<dbReference type="AlphaFoldDB" id="A0AAV7N2D8"/>
<keyword evidence="2" id="KW-1185">Reference proteome</keyword>